<keyword evidence="4" id="KW-0804">Transcription</keyword>
<reference evidence="6 7" key="1">
    <citation type="submission" date="2018-08" db="EMBL/GenBank/DDBJ databases">
        <title>A genome reference for cultivated species of the human gut microbiota.</title>
        <authorList>
            <person name="Zou Y."/>
            <person name="Xue W."/>
            <person name="Luo G."/>
        </authorList>
    </citation>
    <scope>NUCLEOTIDE SEQUENCE [LARGE SCALE GENOMIC DNA]</scope>
    <source>
        <strain evidence="6 7">TM07-19</strain>
    </source>
</reference>
<evidence type="ECO:0000256" key="2">
    <source>
        <dbReference type="ARBA" id="ARBA00023015"/>
    </source>
</evidence>
<dbReference type="InterPro" id="IPR050950">
    <property type="entry name" value="HTH-type_LysR_regulators"/>
</dbReference>
<dbReference type="Gene3D" id="1.10.10.10">
    <property type="entry name" value="Winged helix-like DNA-binding domain superfamily/Winged helix DNA-binding domain"/>
    <property type="match status" value="1"/>
</dbReference>
<dbReference type="Gene3D" id="3.40.190.290">
    <property type="match status" value="1"/>
</dbReference>
<sequence>MGGFRIMDMKELKYLTVLAEEESISRAAERLYMAQSSLSQFLHQFESEIGTKLFVRTSKGITPTYSGKRFIEHAREILLEYQRAKNELWDNENLQSGKVILGISSFRGRRKLPTILRKFYERYPNVKVQVVEDNSICLEELLLDGKIDIAVIAMPVTKLKNKVEILKKDEIILVANKSHPVTEAMHQTEGMPIHWIDLKETGDYKFIMSGYDTILGRFSRRLFTREKLKYKSDHNDISAAMAVAMAREGLGIAFTYQSCAEEYEDIQYIRIGKEGEFLDLGVAYSTDEYHSKGAIELEKVIREVYSDEKYDILG</sequence>
<evidence type="ECO:0000313" key="6">
    <source>
        <dbReference type="EMBL" id="RGJ26421.1"/>
    </source>
</evidence>
<organism evidence="6 7">
    <name type="scientific">Coprococcus comes</name>
    <dbReference type="NCBI Taxonomy" id="410072"/>
    <lineage>
        <taxon>Bacteria</taxon>
        <taxon>Bacillati</taxon>
        <taxon>Bacillota</taxon>
        <taxon>Clostridia</taxon>
        <taxon>Lachnospirales</taxon>
        <taxon>Lachnospiraceae</taxon>
        <taxon>Coprococcus</taxon>
    </lineage>
</organism>
<dbReference type="CDD" id="cd05466">
    <property type="entry name" value="PBP2_LTTR_substrate"/>
    <property type="match status" value="1"/>
</dbReference>
<evidence type="ECO:0000256" key="1">
    <source>
        <dbReference type="ARBA" id="ARBA00009437"/>
    </source>
</evidence>
<dbReference type="PANTHER" id="PTHR30419">
    <property type="entry name" value="HTH-TYPE TRANSCRIPTIONAL REGULATOR YBHD"/>
    <property type="match status" value="1"/>
</dbReference>
<comment type="similarity">
    <text evidence="1">Belongs to the LysR transcriptional regulatory family.</text>
</comment>
<name>A0A3E4GU11_9FIRM</name>
<dbReference type="Pfam" id="PF03466">
    <property type="entry name" value="LysR_substrate"/>
    <property type="match status" value="1"/>
</dbReference>
<dbReference type="GO" id="GO:0003700">
    <property type="term" value="F:DNA-binding transcription factor activity"/>
    <property type="evidence" value="ECO:0007669"/>
    <property type="project" value="InterPro"/>
</dbReference>
<evidence type="ECO:0000259" key="5">
    <source>
        <dbReference type="PROSITE" id="PS50931"/>
    </source>
</evidence>
<dbReference type="InterPro" id="IPR000847">
    <property type="entry name" value="LysR_HTH_N"/>
</dbReference>
<evidence type="ECO:0000256" key="3">
    <source>
        <dbReference type="ARBA" id="ARBA00023125"/>
    </source>
</evidence>
<dbReference type="Proteomes" id="UP000260655">
    <property type="component" value="Unassembled WGS sequence"/>
</dbReference>
<evidence type="ECO:0000256" key="4">
    <source>
        <dbReference type="ARBA" id="ARBA00023163"/>
    </source>
</evidence>
<dbReference type="InterPro" id="IPR005119">
    <property type="entry name" value="LysR_subst-bd"/>
</dbReference>
<dbReference type="GO" id="GO:0005829">
    <property type="term" value="C:cytosol"/>
    <property type="evidence" value="ECO:0007669"/>
    <property type="project" value="TreeGrafter"/>
</dbReference>
<dbReference type="PROSITE" id="PS50931">
    <property type="entry name" value="HTH_LYSR"/>
    <property type="match status" value="1"/>
</dbReference>
<keyword evidence="3" id="KW-0238">DNA-binding</keyword>
<keyword evidence="2" id="KW-0805">Transcription regulation</keyword>
<dbReference type="EMBL" id="QSOV01000001">
    <property type="protein sequence ID" value="RGJ26421.1"/>
    <property type="molecule type" value="Genomic_DNA"/>
</dbReference>
<dbReference type="FunFam" id="1.10.10.10:FF:000001">
    <property type="entry name" value="LysR family transcriptional regulator"/>
    <property type="match status" value="1"/>
</dbReference>
<dbReference type="PRINTS" id="PR00039">
    <property type="entry name" value="HTHLYSR"/>
</dbReference>
<accession>A0A3E4GU11</accession>
<dbReference type="GO" id="GO:0003677">
    <property type="term" value="F:DNA binding"/>
    <property type="evidence" value="ECO:0007669"/>
    <property type="project" value="UniProtKB-KW"/>
</dbReference>
<gene>
    <name evidence="6" type="ORF">DXD67_01270</name>
</gene>
<dbReference type="SUPFAM" id="SSF46785">
    <property type="entry name" value="Winged helix' DNA-binding domain"/>
    <property type="match status" value="1"/>
</dbReference>
<proteinExistence type="inferred from homology"/>
<dbReference type="InterPro" id="IPR036390">
    <property type="entry name" value="WH_DNA-bd_sf"/>
</dbReference>
<dbReference type="InterPro" id="IPR036388">
    <property type="entry name" value="WH-like_DNA-bd_sf"/>
</dbReference>
<evidence type="ECO:0000313" key="7">
    <source>
        <dbReference type="Proteomes" id="UP000260655"/>
    </source>
</evidence>
<dbReference type="SUPFAM" id="SSF53850">
    <property type="entry name" value="Periplasmic binding protein-like II"/>
    <property type="match status" value="1"/>
</dbReference>
<protein>
    <submittedName>
        <fullName evidence="6">LysR family transcriptional regulator</fullName>
    </submittedName>
</protein>
<dbReference type="Pfam" id="PF00126">
    <property type="entry name" value="HTH_1"/>
    <property type="match status" value="1"/>
</dbReference>
<feature type="domain" description="HTH lysR-type" evidence="5">
    <location>
        <begin position="7"/>
        <end position="64"/>
    </location>
</feature>
<dbReference type="PANTHER" id="PTHR30419:SF8">
    <property type="entry name" value="NITROGEN ASSIMILATION TRANSCRIPTIONAL ACTIVATOR-RELATED"/>
    <property type="match status" value="1"/>
</dbReference>
<dbReference type="AlphaFoldDB" id="A0A3E4GU11"/>
<comment type="caution">
    <text evidence="6">The sequence shown here is derived from an EMBL/GenBank/DDBJ whole genome shotgun (WGS) entry which is preliminary data.</text>
</comment>